<organism evidence="1 2">
    <name type="scientific">Luteibacter rhizovicinus</name>
    <dbReference type="NCBI Taxonomy" id="242606"/>
    <lineage>
        <taxon>Bacteria</taxon>
        <taxon>Pseudomonadati</taxon>
        <taxon>Pseudomonadota</taxon>
        <taxon>Gammaproteobacteria</taxon>
        <taxon>Lysobacterales</taxon>
        <taxon>Rhodanobacteraceae</taxon>
        <taxon>Luteibacter</taxon>
    </lineage>
</organism>
<keyword evidence="2" id="KW-1185">Reference proteome</keyword>
<protein>
    <submittedName>
        <fullName evidence="1">Uncharacterized protein</fullName>
    </submittedName>
</protein>
<accession>A0A4R3YIT6</accession>
<gene>
    <name evidence="1" type="ORF">EC912_108120</name>
</gene>
<proteinExistence type="predicted"/>
<comment type="caution">
    <text evidence="1">The sequence shown here is derived from an EMBL/GenBank/DDBJ whole genome shotgun (WGS) entry which is preliminary data.</text>
</comment>
<dbReference type="Proteomes" id="UP000295645">
    <property type="component" value="Unassembled WGS sequence"/>
</dbReference>
<name>A0A4R3YIT6_9GAMM</name>
<sequence>MPDHRSVTSTIRVADGNVGEVTFPQSFGLYLPLPQGTYHWDALVAGKAVVSDDFGR</sequence>
<dbReference type="EMBL" id="SMCS01000008">
    <property type="protein sequence ID" value="TCV92126.1"/>
    <property type="molecule type" value="Genomic_DNA"/>
</dbReference>
<evidence type="ECO:0000313" key="2">
    <source>
        <dbReference type="Proteomes" id="UP000295645"/>
    </source>
</evidence>
<reference evidence="1 2" key="1">
    <citation type="submission" date="2019-03" db="EMBL/GenBank/DDBJ databases">
        <title>Above-ground endophytic microbial communities from plants in different locations in the United States.</title>
        <authorList>
            <person name="Frank C."/>
        </authorList>
    </citation>
    <scope>NUCLEOTIDE SEQUENCE [LARGE SCALE GENOMIC DNA]</scope>
    <source>
        <strain evidence="1 2">LP_13_YM</strain>
    </source>
</reference>
<evidence type="ECO:0000313" key="1">
    <source>
        <dbReference type="EMBL" id="TCV92126.1"/>
    </source>
</evidence>
<dbReference type="AlphaFoldDB" id="A0A4R3YIT6"/>